<feature type="compositionally biased region" description="Low complexity" evidence="1">
    <location>
        <begin position="15"/>
        <end position="28"/>
    </location>
</feature>
<feature type="transmembrane region" description="Helical" evidence="2">
    <location>
        <begin position="72"/>
        <end position="95"/>
    </location>
</feature>
<reference evidence="3 4" key="1">
    <citation type="submission" date="2020-08" db="EMBL/GenBank/DDBJ databases">
        <title>Sequencing the genomes of 1000 actinobacteria strains.</title>
        <authorList>
            <person name="Klenk H.-P."/>
        </authorList>
    </citation>
    <scope>NUCLEOTIDE SEQUENCE [LARGE SCALE GENOMIC DNA]</scope>
    <source>
        <strain evidence="3 4">DSM 44593</strain>
    </source>
</reference>
<accession>A0A841EEP7</accession>
<evidence type="ECO:0000256" key="1">
    <source>
        <dbReference type="SAM" id="MobiDB-lite"/>
    </source>
</evidence>
<evidence type="ECO:0000256" key="2">
    <source>
        <dbReference type="SAM" id="Phobius"/>
    </source>
</evidence>
<sequence>MFRSAADDDGDDEMSSAGSAPDAQPDAAGGAEFAVEPVGACATMLRPCCSWTAWGAAYYVVMAASEGEPFGWPLQALALFVAAGILRGLYLLVFFGGHALRIDGDGVELATRRRSRRIPASVVTELSLKTPHQGWGFSCVEVETVRDKRIVHRIAVFGGGMTDKQTEFERVAPRLGFRMLDRPWTWAR</sequence>
<feature type="region of interest" description="Disordered" evidence="1">
    <location>
        <begin position="1"/>
        <end position="28"/>
    </location>
</feature>
<evidence type="ECO:0000313" key="3">
    <source>
        <dbReference type="EMBL" id="MBB5999809.1"/>
    </source>
</evidence>
<evidence type="ECO:0000313" key="4">
    <source>
        <dbReference type="Proteomes" id="UP000578077"/>
    </source>
</evidence>
<proteinExistence type="predicted"/>
<dbReference type="EMBL" id="JACHLY010000001">
    <property type="protein sequence ID" value="MBB5999809.1"/>
    <property type="molecule type" value="Genomic_DNA"/>
</dbReference>
<dbReference type="AlphaFoldDB" id="A0A841EEP7"/>
<dbReference type="RefSeq" id="WP_184636901.1">
    <property type="nucleotide sequence ID" value="NZ_BAABKT010000039.1"/>
</dbReference>
<protein>
    <submittedName>
        <fullName evidence="3">Uncharacterized protein</fullName>
    </submittedName>
</protein>
<keyword evidence="4" id="KW-1185">Reference proteome</keyword>
<keyword evidence="2" id="KW-0472">Membrane</keyword>
<comment type="caution">
    <text evidence="3">The sequence shown here is derived from an EMBL/GenBank/DDBJ whole genome shotgun (WGS) entry which is preliminary data.</text>
</comment>
<dbReference type="Proteomes" id="UP000578077">
    <property type="component" value="Unassembled WGS sequence"/>
</dbReference>
<gene>
    <name evidence="3" type="ORF">HNR25_003560</name>
</gene>
<name>A0A841EEP7_9ACTN</name>
<keyword evidence="2" id="KW-1133">Transmembrane helix</keyword>
<organism evidence="3 4">
    <name type="scientific">Streptomonospora salina</name>
    <dbReference type="NCBI Taxonomy" id="104205"/>
    <lineage>
        <taxon>Bacteria</taxon>
        <taxon>Bacillati</taxon>
        <taxon>Actinomycetota</taxon>
        <taxon>Actinomycetes</taxon>
        <taxon>Streptosporangiales</taxon>
        <taxon>Nocardiopsidaceae</taxon>
        <taxon>Streptomonospora</taxon>
    </lineage>
</organism>
<keyword evidence="2" id="KW-0812">Transmembrane</keyword>